<proteinExistence type="inferred from homology"/>
<dbReference type="PANTHER" id="PTHR10907:SF47">
    <property type="entry name" value="REGUCALCIN"/>
    <property type="match status" value="1"/>
</dbReference>
<feature type="binding site" evidence="3">
    <location>
        <position position="187"/>
    </location>
    <ligand>
        <name>a divalent metal cation</name>
        <dbReference type="ChEBI" id="CHEBI:60240"/>
    </ligand>
</feature>
<evidence type="ECO:0000256" key="2">
    <source>
        <dbReference type="PIRSR" id="PIRSR605511-1"/>
    </source>
</evidence>
<comment type="cofactor">
    <cofactor evidence="3">
        <name>Zn(2+)</name>
        <dbReference type="ChEBI" id="CHEBI:29105"/>
    </cofactor>
    <text evidence="3">Binds 1 divalent metal cation per subunit.</text>
</comment>
<dbReference type="EMBL" id="CP049074">
    <property type="protein sequence ID" value="QKQ99057.1"/>
    <property type="molecule type" value="Genomic_DNA"/>
</dbReference>
<reference evidence="5 6" key="1">
    <citation type="submission" date="2020-02" db="EMBL/GenBank/DDBJ databases">
        <title>Comparative genome analysis reveals the metabolism and evolution of the thermophilic archaeal genus Metallosphaera.</title>
        <authorList>
            <person name="Jiang C."/>
        </authorList>
    </citation>
    <scope>NUCLEOTIDE SEQUENCE [LARGE SCALE GENOMIC DNA]</scope>
    <source>
        <strain evidence="5 6">Ric-A</strain>
    </source>
</reference>
<dbReference type="OrthoDB" id="341532at2157"/>
<evidence type="ECO:0000313" key="6">
    <source>
        <dbReference type="Proteomes" id="UP000509301"/>
    </source>
</evidence>
<protein>
    <submittedName>
        <fullName evidence="5">SMP-30/gluconolactonase/LRE family protein</fullName>
    </submittedName>
</protein>
<name>A0A6N0NUA8_9CREN</name>
<feature type="binding site" evidence="3">
    <location>
        <position position="95"/>
    </location>
    <ligand>
        <name>substrate</name>
    </ligand>
</feature>
<dbReference type="GO" id="GO:0019853">
    <property type="term" value="P:L-ascorbic acid biosynthetic process"/>
    <property type="evidence" value="ECO:0007669"/>
    <property type="project" value="TreeGrafter"/>
</dbReference>
<accession>A0A6N0NUA8</accession>
<dbReference type="SUPFAM" id="SSF63829">
    <property type="entry name" value="Calcium-dependent phosphotriesterase"/>
    <property type="match status" value="1"/>
</dbReference>
<dbReference type="InterPro" id="IPR005511">
    <property type="entry name" value="SMP-30"/>
</dbReference>
<keyword evidence="6" id="KW-1185">Reference proteome</keyword>
<dbReference type="GeneID" id="55640359"/>
<dbReference type="GO" id="GO:0004341">
    <property type="term" value="F:gluconolactonase activity"/>
    <property type="evidence" value="ECO:0007669"/>
    <property type="project" value="TreeGrafter"/>
</dbReference>
<dbReference type="PRINTS" id="PR01790">
    <property type="entry name" value="SMP30FAMILY"/>
</dbReference>
<feature type="active site" description="Proton donor/acceptor" evidence="2">
    <location>
        <position position="187"/>
    </location>
</feature>
<dbReference type="Pfam" id="PF08450">
    <property type="entry name" value="SGL"/>
    <property type="match status" value="1"/>
</dbReference>
<evidence type="ECO:0000256" key="3">
    <source>
        <dbReference type="PIRSR" id="PIRSR605511-2"/>
    </source>
</evidence>
<sequence length="276" mass="30869">MNPKILLRTRASLGEGPVWDPKMERLLWVDIEGGKLHITTNVEGEVSDQVLVAPEMVSSIGLTESSFLVSARQSLYRYDGSFKELGSIKDVPQVRFNDGKCGPDGNFWVGTMDLGEKDEIGKLYVFNGRFKVIVDKLIISNGLDWFRDVFYLVDSPKKRVYAFRVKGEELESLGVAVETWDYPGVPDGMTVDLSGNLWIAHYGGGIITKWEPFSRKPILEVKMPVKIVTSLTFGGKDLDKIFVTSSSRAGEELGGSLFVLETDEKGREPHLCKEWI</sequence>
<feature type="domain" description="SMP-30/Gluconolactonase/LRE-like region" evidence="4">
    <location>
        <begin position="13"/>
        <end position="246"/>
    </location>
</feature>
<gene>
    <name evidence="5" type="ORF">GWK48_00400</name>
</gene>
<evidence type="ECO:0000259" key="4">
    <source>
        <dbReference type="Pfam" id="PF08450"/>
    </source>
</evidence>
<dbReference type="Proteomes" id="UP000509301">
    <property type="component" value="Chromosome"/>
</dbReference>
<keyword evidence="3" id="KW-0862">Zinc</keyword>
<dbReference type="PANTHER" id="PTHR10907">
    <property type="entry name" value="REGUCALCIN"/>
    <property type="match status" value="1"/>
</dbReference>
<organism evidence="5 6">
    <name type="scientific">Metallosphaera tengchongensis</name>
    <dbReference type="NCBI Taxonomy" id="1532350"/>
    <lineage>
        <taxon>Archaea</taxon>
        <taxon>Thermoproteota</taxon>
        <taxon>Thermoprotei</taxon>
        <taxon>Sulfolobales</taxon>
        <taxon>Sulfolobaceae</taxon>
        <taxon>Metallosphaera</taxon>
    </lineage>
</organism>
<dbReference type="InterPro" id="IPR011042">
    <property type="entry name" value="6-blade_b-propeller_TolB-like"/>
</dbReference>
<evidence type="ECO:0000256" key="1">
    <source>
        <dbReference type="ARBA" id="ARBA00008853"/>
    </source>
</evidence>
<feature type="binding site" evidence="3">
    <location>
        <position position="97"/>
    </location>
    <ligand>
        <name>substrate</name>
    </ligand>
</feature>
<dbReference type="Gene3D" id="2.120.10.30">
    <property type="entry name" value="TolB, C-terminal domain"/>
    <property type="match status" value="1"/>
</dbReference>
<keyword evidence="3" id="KW-0479">Metal-binding</keyword>
<comment type="similarity">
    <text evidence="1">Belongs to the SMP-30/CGR1 family.</text>
</comment>
<dbReference type="AlphaFoldDB" id="A0A6N0NUA8"/>
<evidence type="ECO:0000313" key="5">
    <source>
        <dbReference type="EMBL" id="QKQ99057.1"/>
    </source>
</evidence>
<feature type="binding site" evidence="3">
    <location>
        <position position="141"/>
    </location>
    <ligand>
        <name>a divalent metal cation</name>
        <dbReference type="ChEBI" id="CHEBI:60240"/>
    </ligand>
</feature>
<dbReference type="GO" id="GO:0005509">
    <property type="term" value="F:calcium ion binding"/>
    <property type="evidence" value="ECO:0007669"/>
    <property type="project" value="TreeGrafter"/>
</dbReference>
<feature type="binding site" evidence="3">
    <location>
        <position position="15"/>
    </location>
    <ligand>
        <name>a divalent metal cation</name>
        <dbReference type="ChEBI" id="CHEBI:60240"/>
    </ligand>
</feature>
<dbReference type="RefSeq" id="WP_174628577.1">
    <property type="nucleotide sequence ID" value="NZ_CP049074.1"/>
</dbReference>
<dbReference type="InterPro" id="IPR013658">
    <property type="entry name" value="SGL"/>
</dbReference>
<dbReference type="KEGG" id="mten:GWK48_00400"/>